<sequence length="159" mass="17464">MTESIPFELDFTPGRSNTGTDLSRASGGRGLETLCLDGTLATLRLDIQGTSSSPNTGCVMKRGESVAFITRDGPGGAGERLSYRRTWWSWRETPPIDGPGGAGERLSPIDGPGGAGERLSPIDGPGGAGERLSYRRTWWSWRETLSYRRTWWSWRETLL</sequence>
<dbReference type="AlphaFoldDB" id="A0A9Q0D7A4"/>
<dbReference type="EMBL" id="JANIIK010000296">
    <property type="protein sequence ID" value="KAJ3583519.1"/>
    <property type="molecule type" value="Genomic_DNA"/>
</dbReference>
<feature type="compositionally biased region" description="Polar residues" evidence="1">
    <location>
        <begin position="14"/>
        <end position="23"/>
    </location>
</feature>
<comment type="caution">
    <text evidence="2">The sequence shown here is derived from an EMBL/GenBank/DDBJ whole genome shotgun (WGS) entry which is preliminary data.</text>
</comment>
<organism evidence="2 3">
    <name type="scientific">Muraenolepis orangiensis</name>
    <name type="common">Patagonian moray cod</name>
    <dbReference type="NCBI Taxonomy" id="630683"/>
    <lineage>
        <taxon>Eukaryota</taxon>
        <taxon>Metazoa</taxon>
        <taxon>Chordata</taxon>
        <taxon>Craniata</taxon>
        <taxon>Vertebrata</taxon>
        <taxon>Euteleostomi</taxon>
        <taxon>Actinopterygii</taxon>
        <taxon>Neopterygii</taxon>
        <taxon>Teleostei</taxon>
        <taxon>Neoteleostei</taxon>
        <taxon>Acanthomorphata</taxon>
        <taxon>Zeiogadaria</taxon>
        <taxon>Gadariae</taxon>
        <taxon>Gadiformes</taxon>
        <taxon>Muraenolepidoidei</taxon>
        <taxon>Muraenolepididae</taxon>
        <taxon>Muraenolepis</taxon>
    </lineage>
</organism>
<proteinExistence type="predicted"/>
<keyword evidence="3" id="KW-1185">Reference proteome</keyword>
<evidence type="ECO:0000256" key="1">
    <source>
        <dbReference type="SAM" id="MobiDB-lite"/>
    </source>
</evidence>
<protein>
    <submittedName>
        <fullName evidence="2">Uncharacterized protein</fullName>
    </submittedName>
</protein>
<evidence type="ECO:0000313" key="3">
    <source>
        <dbReference type="Proteomes" id="UP001148018"/>
    </source>
</evidence>
<feature type="region of interest" description="Disordered" evidence="1">
    <location>
        <begin position="1"/>
        <end position="28"/>
    </location>
</feature>
<accession>A0A9Q0D7A4</accession>
<evidence type="ECO:0000313" key="2">
    <source>
        <dbReference type="EMBL" id="KAJ3583519.1"/>
    </source>
</evidence>
<name>A0A9Q0D7A4_9TELE</name>
<dbReference type="Proteomes" id="UP001148018">
    <property type="component" value="Unassembled WGS sequence"/>
</dbReference>
<reference evidence="2" key="1">
    <citation type="submission" date="2022-07" db="EMBL/GenBank/DDBJ databases">
        <title>Chromosome-level genome of Muraenolepis orangiensis.</title>
        <authorList>
            <person name="Kim J."/>
        </authorList>
    </citation>
    <scope>NUCLEOTIDE SEQUENCE</scope>
    <source>
        <strain evidence="2">KU_S4_2022</strain>
        <tissue evidence="2">Muscle</tissue>
    </source>
</reference>
<gene>
    <name evidence="2" type="ORF">NHX12_017118</name>
</gene>